<dbReference type="InterPro" id="IPR041881">
    <property type="entry name" value="PqqD_sf"/>
</dbReference>
<protein>
    <submittedName>
        <fullName evidence="4">Pyrroloquinoline quinone biosynthesis peptide chaperone PqqD</fullName>
    </submittedName>
</protein>
<proteinExistence type="predicted"/>
<keyword evidence="3" id="KW-0884">PQQ biosynthesis</keyword>
<comment type="pathway">
    <text evidence="1">Cofactor biosynthesis; pyrroloquinoline quinone biosynthesis.</text>
</comment>
<dbReference type="Gene3D" id="1.10.10.1150">
    <property type="entry name" value="Coenzyme PQQ synthesis protein D (PqqD)"/>
    <property type="match status" value="1"/>
</dbReference>
<name>A0ABV8FEA0_9ACTN</name>
<dbReference type="InterPro" id="IPR008792">
    <property type="entry name" value="PQQD"/>
</dbReference>
<evidence type="ECO:0000256" key="2">
    <source>
        <dbReference type="ARBA" id="ARBA00011741"/>
    </source>
</evidence>
<gene>
    <name evidence="4" type="primary">pqqD</name>
    <name evidence="4" type="ORF">ACFOYY_38135</name>
</gene>
<keyword evidence="5" id="KW-1185">Reference proteome</keyword>
<accession>A0ABV8FEA0</accession>
<dbReference type="Pfam" id="PF05402">
    <property type="entry name" value="PqqD"/>
    <property type="match status" value="1"/>
</dbReference>
<reference evidence="5" key="1">
    <citation type="journal article" date="2019" name="Int. J. Syst. Evol. Microbiol.">
        <title>The Global Catalogue of Microorganisms (GCM) 10K type strain sequencing project: providing services to taxonomists for standard genome sequencing and annotation.</title>
        <authorList>
            <consortium name="The Broad Institute Genomics Platform"/>
            <consortium name="The Broad Institute Genome Sequencing Center for Infectious Disease"/>
            <person name="Wu L."/>
            <person name="Ma J."/>
        </authorList>
    </citation>
    <scope>NUCLEOTIDE SEQUENCE [LARGE SCALE GENOMIC DNA]</scope>
    <source>
        <strain evidence="5">TBRC 7912</strain>
    </source>
</reference>
<organism evidence="4 5">
    <name type="scientific">Streptosporangium jomthongense</name>
    <dbReference type="NCBI Taxonomy" id="1193683"/>
    <lineage>
        <taxon>Bacteria</taxon>
        <taxon>Bacillati</taxon>
        <taxon>Actinomycetota</taxon>
        <taxon>Actinomycetes</taxon>
        <taxon>Streptosporangiales</taxon>
        <taxon>Streptosporangiaceae</taxon>
        <taxon>Streptosporangium</taxon>
    </lineage>
</organism>
<dbReference type="Proteomes" id="UP001595698">
    <property type="component" value="Unassembled WGS sequence"/>
</dbReference>
<evidence type="ECO:0000313" key="5">
    <source>
        <dbReference type="Proteomes" id="UP001595698"/>
    </source>
</evidence>
<evidence type="ECO:0000256" key="3">
    <source>
        <dbReference type="ARBA" id="ARBA00022905"/>
    </source>
</evidence>
<comment type="subunit">
    <text evidence="2">Monomer. Interacts with PqqE.</text>
</comment>
<dbReference type="InterPro" id="IPR022479">
    <property type="entry name" value="PqqD_bac"/>
</dbReference>
<dbReference type="EMBL" id="JBHSBC010000049">
    <property type="protein sequence ID" value="MFC3986000.1"/>
    <property type="molecule type" value="Genomic_DNA"/>
</dbReference>
<comment type="caution">
    <text evidence="4">The sequence shown here is derived from an EMBL/GenBank/DDBJ whole genome shotgun (WGS) entry which is preliminary data.</text>
</comment>
<evidence type="ECO:0000313" key="4">
    <source>
        <dbReference type="EMBL" id="MFC3986000.1"/>
    </source>
</evidence>
<dbReference type="NCBIfam" id="TIGR03859">
    <property type="entry name" value="PQQ_PqqD"/>
    <property type="match status" value="1"/>
</dbReference>
<evidence type="ECO:0000256" key="1">
    <source>
        <dbReference type="ARBA" id="ARBA00004886"/>
    </source>
</evidence>
<dbReference type="RefSeq" id="WP_386196117.1">
    <property type="nucleotide sequence ID" value="NZ_JBHSBC010000049.1"/>
</dbReference>
<sequence>MTAAEAPSPGAETVPQADWRPRLGSGIILRHDAVRRADLLVMPERIVLLEGGAVAVLRLCDGVRTVEEIVERLSADFPGAPVADDVTEFLSRVRTEGWVR</sequence>